<dbReference type="AlphaFoldDB" id="A0A158R5H5"/>
<dbReference type="PANTHER" id="PTHR23176">
    <property type="entry name" value="RHO/RAC/CDC GTPASE-ACTIVATING PROTEIN"/>
    <property type="match status" value="1"/>
</dbReference>
<name>A0A158R5H5_9BILA</name>
<accession>A0A158R5H5</accession>
<dbReference type="InterPro" id="IPR001849">
    <property type="entry name" value="PH_domain"/>
</dbReference>
<dbReference type="Proteomes" id="UP000046393">
    <property type="component" value="Unplaced"/>
</dbReference>
<dbReference type="SUPFAM" id="SSF50729">
    <property type="entry name" value="PH domain-like"/>
    <property type="match status" value="1"/>
</dbReference>
<keyword evidence="1" id="KW-0343">GTPase activation</keyword>
<reference evidence="5" key="1">
    <citation type="submission" date="2016-04" db="UniProtKB">
        <authorList>
            <consortium name="WormBaseParasite"/>
        </authorList>
    </citation>
    <scope>IDENTIFICATION</scope>
</reference>
<evidence type="ECO:0000259" key="3">
    <source>
        <dbReference type="PROSITE" id="PS50003"/>
    </source>
</evidence>
<protein>
    <submittedName>
        <fullName evidence="5">PH domain-containing protein</fullName>
    </submittedName>
</protein>
<evidence type="ECO:0000313" key="5">
    <source>
        <dbReference type="WBParaSite" id="SMUV_0000683601-mRNA-1"/>
    </source>
</evidence>
<dbReference type="GO" id="GO:0005096">
    <property type="term" value="F:GTPase activator activity"/>
    <property type="evidence" value="ECO:0007669"/>
    <property type="project" value="UniProtKB-KW"/>
</dbReference>
<evidence type="ECO:0000313" key="4">
    <source>
        <dbReference type="Proteomes" id="UP000046393"/>
    </source>
</evidence>
<dbReference type="Gene3D" id="2.30.29.30">
    <property type="entry name" value="Pleckstrin-homology domain (PH domain)/Phosphotyrosine-binding domain (PTB)"/>
    <property type="match status" value="1"/>
</dbReference>
<dbReference type="InterPro" id="IPR011993">
    <property type="entry name" value="PH-like_dom_sf"/>
</dbReference>
<evidence type="ECO:0000256" key="2">
    <source>
        <dbReference type="SAM" id="MobiDB-lite"/>
    </source>
</evidence>
<evidence type="ECO:0000256" key="1">
    <source>
        <dbReference type="ARBA" id="ARBA00022468"/>
    </source>
</evidence>
<dbReference type="GO" id="GO:0005737">
    <property type="term" value="C:cytoplasm"/>
    <property type="evidence" value="ECO:0007669"/>
    <property type="project" value="TreeGrafter"/>
</dbReference>
<dbReference type="STRING" id="451379.A0A158R5H5"/>
<feature type="compositionally biased region" description="Low complexity" evidence="2">
    <location>
        <begin position="145"/>
        <end position="162"/>
    </location>
</feature>
<dbReference type="InterPro" id="IPR050729">
    <property type="entry name" value="Rho-GAP"/>
</dbReference>
<feature type="domain" description="PH" evidence="3">
    <location>
        <begin position="223"/>
        <end position="345"/>
    </location>
</feature>
<dbReference type="PROSITE" id="PS50003">
    <property type="entry name" value="PH_DOMAIN"/>
    <property type="match status" value="1"/>
</dbReference>
<proteinExistence type="predicted"/>
<dbReference type="Pfam" id="PF00169">
    <property type="entry name" value="PH"/>
    <property type="match status" value="1"/>
</dbReference>
<keyword evidence="4" id="KW-1185">Reference proteome</keyword>
<sequence>MRGCEDEEGLILAKLQLDAVYNSLEGYYLCLLKLVDFGRRVCNGSCSNRETPRGLGQQAFFAAAHIPALASSTQSLALPSVSSSTNDVGQAFSKRHRPKSYLMATTSQSPLSASEASIADASKSPPARRALSSFPLYSAAASSTSQSGELSSSSHSHKNNSNATNIRSTHRIQRFITFFSSGDGQNKQGSSASGSFGKKSVKKISTASVSGVASAFIPIYAKDVQKQGQLYHQETAFGESLKNAQKHWEQCWAVLQAYNLYLCRQLSSYVSDETQEQILNIPGDSKTIDLRSAIIDIAYELLHRKDDERAHVLRVVTQKRTEHLLQASSEEEMLNWITNMQQASTSKGCGIEASRPVYGKSMKDFNGAIVKNINAVCEGKERAWVLVMASSMCKILPVLIGF</sequence>
<dbReference type="PANTHER" id="PTHR23176:SF133">
    <property type="entry name" value="GTPASE-ACTIVATING PROTEIN PAC-1"/>
    <property type="match status" value="1"/>
</dbReference>
<feature type="region of interest" description="Disordered" evidence="2">
    <location>
        <begin position="145"/>
        <end position="166"/>
    </location>
</feature>
<organism evidence="4 5">
    <name type="scientific">Syphacia muris</name>
    <dbReference type="NCBI Taxonomy" id="451379"/>
    <lineage>
        <taxon>Eukaryota</taxon>
        <taxon>Metazoa</taxon>
        <taxon>Ecdysozoa</taxon>
        <taxon>Nematoda</taxon>
        <taxon>Chromadorea</taxon>
        <taxon>Rhabditida</taxon>
        <taxon>Spirurina</taxon>
        <taxon>Oxyuridomorpha</taxon>
        <taxon>Oxyuroidea</taxon>
        <taxon>Oxyuridae</taxon>
        <taxon>Syphacia</taxon>
    </lineage>
</organism>
<dbReference type="WBParaSite" id="SMUV_0000683601-mRNA-1">
    <property type="protein sequence ID" value="SMUV_0000683601-mRNA-1"/>
    <property type="gene ID" value="SMUV_0000683601"/>
</dbReference>
<dbReference type="SMART" id="SM00233">
    <property type="entry name" value="PH"/>
    <property type="match status" value="1"/>
</dbReference>